<evidence type="ECO:0000256" key="1">
    <source>
        <dbReference type="ARBA" id="ARBA00001971"/>
    </source>
</evidence>
<dbReference type="InterPro" id="IPR002401">
    <property type="entry name" value="Cyt_P450_E_grp-I"/>
</dbReference>
<dbReference type="GO" id="GO:0004497">
    <property type="term" value="F:monooxygenase activity"/>
    <property type="evidence" value="ECO:0007669"/>
    <property type="project" value="UniProtKB-KW"/>
</dbReference>
<evidence type="ECO:0000256" key="10">
    <source>
        <dbReference type="ARBA" id="ARBA00023004"/>
    </source>
</evidence>
<name>A0A9P0K9Y4_ACAOB</name>
<dbReference type="PRINTS" id="PR00385">
    <property type="entry name" value="P450"/>
</dbReference>
<keyword evidence="5 12" id="KW-0349">Heme</keyword>
<evidence type="ECO:0000256" key="11">
    <source>
        <dbReference type="ARBA" id="ARBA00023033"/>
    </source>
</evidence>
<dbReference type="CDD" id="cd20628">
    <property type="entry name" value="CYP4"/>
    <property type="match status" value="1"/>
</dbReference>
<dbReference type="EMBL" id="CAKOFQ010006734">
    <property type="protein sequence ID" value="CAH1966527.1"/>
    <property type="molecule type" value="Genomic_DNA"/>
</dbReference>
<evidence type="ECO:0000256" key="7">
    <source>
        <dbReference type="ARBA" id="ARBA00022824"/>
    </source>
</evidence>
<dbReference type="GO" id="GO:0005506">
    <property type="term" value="F:iron ion binding"/>
    <property type="evidence" value="ECO:0007669"/>
    <property type="project" value="InterPro"/>
</dbReference>
<evidence type="ECO:0008006" key="16">
    <source>
        <dbReference type="Google" id="ProtNLM"/>
    </source>
</evidence>
<organism evidence="14 15">
    <name type="scientific">Acanthoscelides obtectus</name>
    <name type="common">Bean weevil</name>
    <name type="synonym">Bruchus obtectus</name>
    <dbReference type="NCBI Taxonomy" id="200917"/>
    <lineage>
        <taxon>Eukaryota</taxon>
        <taxon>Metazoa</taxon>
        <taxon>Ecdysozoa</taxon>
        <taxon>Arthropoda</taxon>
        <taxon>Hexapoda</taxon>
        <taxon>Insecta</taxon>
        <taxon>Pterygota</taxon>
        <taxon>Neoptera</taxon>
        <taxon>Endopterygota</taxon>
        <taxon>Coleoptera</taxon>
        <taxon>Polyphaga</taxon>
        <taxon>Cucujiformia</taxon>
        <taxon>Chrysomeloidea</taxon>
        <taxon>Chrysomelidae</taxon>
        <taxon>Bruchinae</taxon>
        <taxon>Bruchini</taxon>
        <taxon>Acanthoscelides</taxon>
    </lineage>
</organism>
<dbReference type="Pfam" id="PF00067">
    <property type="entry name" value="p450"/>
    <property type="match status" value="1"/>
</dbReference>
<evidence type="ECO:0000256" key="13">
    <source>
        <dbReference type="RuleBase" id="RU000461"/>
    </source>
</evidence>
<comment type="cofactor">
    <cofactor evidence="1 12">
        <name>heme</name>
        <dbReference type="ChEBI" id="CHEBI:30413"/>
    </cofactor>
</comment>
<comment type="subcellular location">
    <subcellularLocation>
        <location evidence="3">Endoplasmic reticulum membrane</location>
        <topology evidence="3">Peripheral membrane protein</topology>
    </subcellularLocation>
    <subcellularLocation>
        <location evidence="2">Microsome membrane</location>
        <topology evidence="2">Peripheral membrane protein</topology>
    </subcellularLocation>
</comment>
<dbReference type="PRINTS" id="PR00463">
    <property type="entry name" value="EP450I"/>
</dbReference>
<keyword evidence="15" id="KW-1185">Reference proteome</keyword>
<evidence type="ECO:0000256" key="4">
    <source>
        <dbReference type="ARBA" id="ARBA00010617"/>
    </source>
</evidence>
<evidence type="ECO:0000256" key="8">
    <source>
        <dbReference type="ARBA" id="ARBA00022848"/>
    </source>
</evidence>
<evidence type="ECO:0000256" key="6">
    <source>
        <dbReference type="ARBA" id="ARBA00022723"/>
    </source>
</evidence>
<dbReference type="SUPFAM" id="SSF48264">
    <property type="entry name" value="Cytochrome P450"/>
    <property type="match status" value="1"/>
</dbReference>
<dbReference type="InterPro" id="IPR017972">
    <property type="entry name" value="Cyt_P450_CS"/>
</dbReference>
<keyword evidence="10 12" id="KW-0408">Iron</keyword>
<evidence type="ECO:0000256" key="12">
    <source>
        <dbReference type="PIRSR" id="PIRSR602401-1"/>
    </source>
</evidence>
<keyword evidence="8" id="KW-0492">Microsome</keyword>
<dbReference type="InterPro" id="IPR050196">
    <property type="entry name" value="Cytochrome_P450_Monoox"/>
</dbReference>
<dbReference type="Proteomes" id="UP001152888">
    <property type="component" value="Unassembled WGS sequence"/>
</dbReference>
<accession>A0A9P0K9Y4</accession>
<gene>
    <name evidence="14" type="ORF">ACAOBT_LOCUS6891</name>
</gene>
<comment type="similarity">
    <text evidence="4 13">Belongs to the cytochrome P450 family.</text>
</comment>
<dbReference type="PROSITE" id="PS00086">
    <property type="entry name" value="CYTOCHROME_P450"/>
    <property type="match status" value="1"/>
</dbReference>
<dbReference type="Gene3D" id="1.10.630.10">
    <property type="entry name" value="Cytochrome P450"/>
    <property type="match status" value="1"/>
</dbReference>
<dbReference type="GO" id="GO:0016705">
    <property type="term" value="F:oxidoreductase activity, acting on paired donors, with incorporation or reduction of molecular oxygen"/>
    <property type="evidence" value="ECO:0007669"/>
    <property type="project" value="InterPro"/>
</dbReference>
<evidence type="ECO:0000313" key="15">
    <source>
        <dbReference type="Proteomes" id="UP001152888"/>
    </source>
</evidence>
<dbReference type="GO" id="GO:0005789">
    <property type="term" value="C:endoplasmic reticulum membrane"/>
    <property type="evidence" value="ECO:0007669"/>
    <property type="project" value="UniProtKB-SubCell"/>
</dbReference>
<keyword evidence="9 13" id="KW-0560">Oxidoreductase</keyword>
<evidence type="ECO:0000256" key="3">
    <source>
        <dbReference type="ARBA" id="ARBA00004406"/>
    </source>
</evidence>
<protein>
    <recommendedName>
        <fullName evidence="16">Cytochrome P450</fullName>
    </recommendedName>
</protein>
<comment type="caution">
    <text evidence="14">The sequence shown here is derived from an EMBL/GenBank/DDBJ whole genome shotgun (WGS) entry which is preliminary data.</text>
</comment>
<feature type="binding site" description="axial binding residue" evidence="12">
    <location>
        <position position="446"/>
    </location>
    <ligand>
        <name>heme</name>
        <dbReference type="ChEBI" id="CHEBI:30413"/>
    </ligand>
    <ligandPart>
        <name>Fe</name>
        <dbReference type="ChEBI" id="CHEBI:18248"/>
    </ligandPart>
</feature>
<keyword evidence="7" id="KW-0256">Endoplasmic reticulum</keyword>
<keyword evidence="11 13" id="KW-0503">Monooxygenase</keyword>
<dbReference type="PANTHER" id="PTHR24291">
    <property type="entry name" value="CYTOCHROME P450 FAMILY 4"/>
    <property type="match status" value="1"/>
</dbReference>
<evidence type="ECO:0000256" key="9">
    <source>
        <dbReference type="ARBA" id="ARBA00023002"/>
    </source>
</evidence>
<evidence type="ECO:0000313" key="14">
    <source>
        <dbReference type="EMBL" id="CAH1966527.1"/>
    </source>
</evidence>
<dbReference type="FunFam" id="1.10.630.10:FF:000182">
    <property type="entry name" value="Cytochrome P450 3A4"/>
    <property type="match status" value="1"/>
</dbReference>
<dbReference type="GO" id="GO:0020037">
    <property type="term" value="F:heme binding"/>
    <property type="evidence" value="ECO:0007669"/>
    <property type="project" value="InterPro"/>
</dbReference>
<dbReference type="AlphaFoldDB" id="A0A9P0K9Y4"/>
<dbReference type="OrthoDB" id="1470350at2759"/>
<evidence type="ECO:0000256" key="5">
    <source>
        <dbReference type="ARBA" id="ARBA00022617"/>
    </source>
</evidence>
<reference evidence="14" key="1">
    <citation type="submission" date="2022-03" db="EMBL/GenBank/DDBJ databases">
        <authorList>
            <person name="Sayadi A."/>
        </authorList>
    </citation>
    <scope>NUCLEOTIDE SEQUENCE</scope>
</reference>
<evidence type="ECO:0000256" key="2">
    <source>
        <dbReference type="ARBA" id="ARBA00004174"/>
    </source>
</evidence>
<dbReference type="PANTHER" id="PTHR24291:SF187">
    <property type="entry name" value="CYTOCHROME P450 4AE1-RELATED"/>
    <property type="match status" value="1"/>
</dbReference>
<keyword evidence="6 12" id="KW-0479">Metal-binding</keyword>
<dbReference type="InterPro" id="IPR001128">
    <property type="entry name" value="Cyt_P450"/>
</dbReference>
<sequence length="500" mass="58199">MYFLMLFSILVCFLFVFIVTKLSRTRRYHNRYLKDIIGPKPNILIGNLLDFLEGRPVILKRLTQYTQTYGPIVKVHDGPFSMALVITDPKFMEYILSSTKIISKAFQYDFFHEWLGTGLLTSTGIKWRKRRKMLTPSFHFSILENFMDVFEKVGDIFIERLWEEVGKPSVDIYPLVSLCTLDIICEASMGISINAINDGDSEYVRSVKQMCQIPVDRTFDFTAPFQPWIHPITPNYFKQKRAIKVLHEHTDRVIDERIKNPINISDEDKDSVGMKKRLAFLDLLLTATIDGKPLSRMDIREEVDTFMFEGHDTTSAAIAFAMFSLAENRGIQQKVLEEQISIFGEKKNRKTTTTDLQDMKYLELVIKETLRLYPSVPWVGRKFPEDIEWEGTLYPKDMNLMLYIFGTQRDARYFPEPLKFRPERFLDTEIPNPFAYVPFSAGPRNCIGQRFAMMEMKSTISKIVRNFELLPATPKHELQLAPEVILVSKNGIRISLNRRK</sequence>
<proteinExistence type="inferred from homology"/>
<dbReference type="InterPro" id="IPR036396">
    <property type="entry name" value="Cyt_P450_sf"/>
</dbReference>